<dbReference type="AlphaFoldDB" id="A0A9P6J331"/>
<gene>
    <name evidence="7" type="ORF">BGZ70_008618</name>
</gene>
<dbReference type="InterPro" id="IPR050416">
    <property type="entry name" value="FAD-linked_Oxidoreductase"/>
</dbReference>
<evidence type="ECO:0000313" key="8">
    <source>
        <dbReference type="Proteomes" id="UP000738359"/>
    </source>
</evidence>
<dbReference type="PANTHER" id="PTHR42973">
    <property type="entry name" value="BINDING OXIDOREDUCTASE, PUTATIVE (AFU_ORTHOLOGUE AFUA_1G17690)-RELATED"/>
    <property type="match status" value="1"/>
</dbReference>
<reference evidence="7" key="1">
    <citation type="journal article" date="2020" name="Fungal Divers.">
        <title>Resolving the Mortierellaceae phylogeny through synthesis of multi-gene phylogenetics and phylogenomics.</title>
        <authorList>
            <person name="Vandepol N."/>
            <person name="Liber J."/>
            <person name="Desiro A."/>
            <person name="Na H."/>
            <person name="Kennedy M."/>
            <person name="Barry K."/>
            <person name="Grigoriev I.V."/>
            <person name="Miller A.N."/>
            <person name="O'Donnell K."/>
            <person name="Stajich J.E."/>
            <person name="Bonito G."/>
        </authorList>
    </citation>
    <scope>NUCLEOTIDE SEQUENCE</scope>
    <source>
        <strain evidence="7">CK1249</strain>
    </source>
</reference>
<keyword evidence="4" id="KW-0274">FAD</keyword>
<dbReference type="OrthoDB" id="415825at2759"/>
<evidence type="ECO:0000256" key="3">
    <source>
        <dbReference type="ARBA" id="ARBA00022630"/>
    </source>
</evidence>
<comment type="cofactor">
    <cofactor evidence="1">
        <name>FAD</name>
        <dbReference type="ChEBI" id="CHEBI:57692"/>
    </cofactor>
</comment>
<dbReference type="PANTHER" id="PTHR42973:SF39">
    <property type="entry name" value="FAD-BINDING PCMH-TYPE DOMAIN-CONTAINING PROTEIN"/>
    <property type="match status" value="1"/>
</dbReference>
<dbReference type="GO" id="GO:0071949">
    <property type="term" value="F:FAD binding"/>
    <property type="evidence" value="ECO:0007669"/>
    <property type="project" value="InterPro"/>
</dbReference>
<comment type="similarity">
    <text evidence="2">Belongs to the oxygen-dependent FAD-linked oxidoreductase family.</text>
</comment>
<dbReference type="InterPro" id="IPR036318">
    <property type="entry name" value="FAD-bd_PCMH-like_sf"/>
</dbReference>
<dbReference type="GO" id="GO:0016491">
    <property type="term" value="F:oxidoreductase activity"/>
    <property type="evidence" value="ECO:0007669"/>
    <property type="project" value="UniProtKB-KW"/>
</dbReference>
<evidence type="ECO:0000256" key="5">
    <source>
        <dbReference type="ARBA" id="ARBA00023002"/>
    </source>
</evidence>
<accession>A0A9P6J331</accession>
<organism evidence="7 8">
    <name type="scientific">Mortierella alpina</name>
    <name type="common">Oleaginous fungus</name>
    <name type="synonym">Mortierella renispora</name>
    <dbReference type="NCBI Taxonomy" id="64518"/>
    <lineage>
        <taxon>Eukaryota</taxon>
        <taxon>Fungi</taxon>
        <taxon>Fungi incertae sedis</taxon>
        <taxon>Mucoromycota</taxon>
        <taxon>Mortierellomycotina</taxon>
        <taxon>Mortierellomycetes</taxon>
        <taxon>Mortierellales</taxon>
        <taxon>Mortierellaceae</taxon>
        <taxon>Mortierella</taxon>
    </lineage>
</organism>
<evidence type="ECO:0000259" key="6">
    <source>
        <dbReference type="PROSITE" id="PS51387"/>
    </source>
</evidence>
<dbReference type="SUPFAM" id="SSF56176">
    <property type="entry name" value="FAD-binding/transporter-associated domain-like"/>
    <property type="match status" value="1"/>
</dbReference>
<evidence type="ECO:0000256" key="4">
    <source>
        <dbReference type="ARBA" id="ARBA00022827"/>
    </source>
</evidence>
<keyword evidence="3" id="KW-0285">Flavoprotein</keyword>
<dbReference type="InterPro" id="IPR016166">
    <property type="entry name" value="FAD-bd_PCMH"/>
</dbReference>
<protein>
    <recommendedName>
        <fullName evidence="6">FAD-binding PCMH-type domain-containing protein</fullName>
    </recommendedName>
</protein>
<dbReference type="EMBL" id="JAAAHY010000633">
    <property type="protein sequence ID" value="KAF9960391.1"/>
    <property type="molecule type" value="Genomic_DNA"/>
</dbReference>
<sequence length="567" mass="64095">MSAKLPPPPSGFDGRCVRRGIDENYEGVIYQYATSSYRLEKLIEPRAVIFPTDDEDVFRAIKYAKDNDVGIAIRTGGHSYCGSSSTNGANIQLDLSRTYTDFKWENDDKTQVTLGISITLSRLQSRLRQEERFLPTGQCSYVNLGGHLQTGGYGQQARAFGLLADYVEKVEIITAVNDKPIWVRRDVPEDKPLFRAILGGSPGNFGVVIRVTLKVLKDCDHPNSRGLRGLFLYEKDTGEEGKVSGKDTLKNILDVLVKQDDKPDTAGDYDLIVSLMSRRDEEEDRPATAIVIFGQWANLGGKDQVYDPTFFNEIIKAGGGRNKFLPYRDMKLEGEKPEPMSKLCSHWVFPMIREYQLPYHKRLYLSNKDGEYLKKTEWTKWVAARVEVLEEDNNNGLHIAGQFQYVGGKNSQLGIKKADGLTSLSWRDSHFGCTLDVFYDYPGDKAKRAELRAKPDSPESIIALDHVKQRAKAWALQNDEEGVTKGIFTTQDRRLMWGSHDHDLVAAKAFYFEDPKLYDELSALKQKMDPHCVFTANKFSIAPHPPRLTDPLMQKVTVEQCLAAREE</sequence>
<comment type="caution">
    <text evidence="7">The sequence shown here is derived from an EMBL/GenBank/DDBJ whole genome shotgun (WGS) entry which is preliminary data.</text>
</comment>
<dbReference type="Proteomes" id="UP000738359">
    <property type="component" value="Unassembled WGS sequence"/>
</dbReference>
<dbReference type="Pfam" id="PF01565">
    <property type="entry name" value="FAD_binding_4"/>
    <property type="match status" value="1"/>
</dbReference>
<keyword evidence="8" id="KW-1185">Reference proteome</keyword>
<evidence type="ECO:0000256" key="2">
    <source>
        <dbReference type="ARBA" id="ARBA00005466"/>
    </source>
</evidence>
<name>A0A9P6J331_MORAP</name>
<evidence type="ECO:0000256" key="1">
    <source>
        <dbReference type="ARBA" id="ARBA00001974"/>
    </source>
</evidence>
<dbReference type="Gene3D" id="3.30.465.10">
    <property type="match status" value="1"/>
</dbReference>
<dbReference type="InterPro" id="IPR016169">
    <property type="entry name" value="FAD-bd_PCMH_sub2"/>
</dbReference>
<feature type="domain" description="FAD-binding PCMH-type" evidence="6">
    <location>
        <begin position="41"/>
        <end position="218"/>
    </location>
</feature>
<dbReference type="InterPro" id="IPR006094">
    <property type="entry name" value="Oxid_FAD_bind_N"/>
</dbReference>
<keyword evidence="5" id="KW-0560">Oxidoreductase</keyword>
<dbReference type="PROSITE" id="PS51387">
    <property type="entry name" value="FAD_PCMH"/>
    <property type="match status" value="1"/>
</dbReference>
<proteinExistence type="inferred from homology"/>
<evidence type="ECO:0000313" key="7">
    <source>
        <dbReference type="EMBL" id="KAF9960391.1"/>
    </source>
</evidence>